<feature type="domain" description="UPF3" evidence="6">
    <location>
        <begin position="34"/>
        <end position="192"/>
    </location>
</feature>
<dbReference type="InterPro" id="IPR012677">
    <property type="entry name" value="Nucleotide-bd_a/b_plait_sf"/>
</dbReference>
<evidence type="ECO:0000256" key="2">
    <source>
        <dbReference type="ARBA" id="ARBA00005991"/>
    </source>
</evidence>
<reference evidence="7 8" key="1">
    <citation type="submission" date="2021-06" db="EMBL/GenBank/DDBJ databases">
        <title>Candida outbreak in Lebanon.</title>
        <authorList>
            <person name="Finianos M."/>
        </authorList>
    </citation>
    <scope>NUCLEOTIDE SEQUENCE [LARGE SCALE GENOMIC DNA]</scope>
    <source>
        <strain evidence="7">CA3LBN</strain>
    </source>
</reference>
<proteinExistence type="inferred from homology"/>
<feature type="compositionally biased region" description="Basic residues" evidence="5">
    <location>
        <begin position="327"/>
        <end position="337"/>
    </location>
</feature>
<protein>
    <recommendedName>
        <fullName evidence="6">UPF3 domain-containing protein</fullName>
    </recommendedName>
</protein>
<dbReference type="InterPro" id="IPR035979">
    <property type="entry name" value="RBD_domain_sf"/>
</dbReference>
<sequence length="337" mass="37577">MSTATKPPAPKFAFKKKKKVKEDPQPLIKYDDPDLKVVIRLLPPNLTEEAFLRQIPFGNEKSPLEIAGLSRFFYQTGSPSLKPFEEPTFSRAYFLFQNKEAANAFRTKMQHVVIEDSDSGDQVKCEMMKPIFGEVIETSKKPGPGKIEQDPLFKKFTALRAASTEVDLIKMIRAVHSEENRKRREKNKKKKAASAAINVEKDKTVQSETQTAPAINEPKPHPPADNKQQGHSIEGKKDKKKPPKKSDKINDQKKKETIAPKKSASANGTKPQAQPKKTTDGKKPGTEPQKPKSKENKPHKPKKVGSKNNNSGTNTTQRATTEEKKTAKSTKAAKKSS</sequence>
<evidence type="ECO:0000256" key="1">
    <source>
        <dbReference type="ARBA" id="ARBA00004123"/>
    </source>
</evidence>
<feature type="region of interest" description="Disordered" evidence="5">
    <location>
        <begin position="178"/>
        <end position="337"/>
    </location>
</feature>
<accession>A0ABX8ICP6</accession>
<dbReference type="Proteomes" id="UP000825434">
    <property type="component" value="Chromosome 5"/>
</dbReference>
<feature type="compositionally biased region" description="Basic and acidic residues" evidence="5">
    <location>
        <begin position="277"/>
        <end position="298"/>
    </location>
</feature>
<keyword evidence="3" id="KW-0866">Nonsense-mediated mRNA decay</keyword>
<dbReference type="PANTHER" id="PTHR13112">
    <property type="entry name" value="UPF3 REGULATOR OF NONSENSE TRANSCRIPTS-LIKE PROTEIN"/>
    <property type="match status" value="1"/>
</dbReference>
<dbReference type="Pfam" id="PF03467">
    <property type="entry name" value="Smg4_UPF3"/>
    <property type="match status" value="1"/>
</dbReference>
<dbReference type="InterPro" id="IPR039722">
    <property type="entry name" value="Upf3"/>
</dbReference>
<dbReference type="Gene3D" id="3.30.70.330">
    <property type="match status" value="1"/>
</dbReference>
<comment type="subcellular location">
    <subcellularLocation>
        <location evidence="1">Nucleus</location>
    </subcellularLocation>
</comment>
<comment type="similarity">
    <text evidence="2">Belongs to the RENT3 family.</text>
</comment>
<evidence type="ECO:0000313" key="7">
    <source>
        <dbReference type="EMBL" id="QWU89720.1"/>
    </source>
</evidence>
<dbReference type="SUPFAM" id="SSF54928">
    <property type="entry name" value="RNA-binding domain, RBD"/>
    <property type="match status" value="1"/>
</dbReference>
<evidence type="ECO:0000313" key="8">
    <source>
        <dbReference type="Proteomes" id="UP000825434"/>
    </source>
</evidence>
<evidence type="ECO:0000259" key="6">
    <source>
        <dbReference type="Pfam" id="PF03467"/>
    </source>
</evidence>
<feature type="region of interest" description="Disordered" evidence="5">
    <location>
        <begin position="1"/>
        <end position="25"/>
    </location>
</feature>
<name>A0ABX8ICP6_9ASCO</name>
<keyword evidence="8" id="KW-1185">Reference proteome</keyword>
<feature type="compositionally biased region" description="Basic and acidic residues" evidence="5">
    <location>
        <begin position="244"/>
        <end position="259"/>
    </location>
</feature>
<keyword evidence="4" id="KW-0539">Nucleus</keyword>
<feature type="compositionally biased region" description="Basic residues" evidence="5">
    <location>
        <begin position="183"/>
        <end position="192"/>
    </location>
</feature>
<evidence type="ECO:0000256" key="4">
    <source>
        <dbReference type="ARBA" id="ARBA00023242"/>
    </source>
</evidence>
<dbReference type="PANTHER" id="PTHR13112:SF0">
    <property type="entry name" value="FI21285P1"/>
    <property type="match status" value="1"/>
</dbReference>
<dbReference type="CDD" id="cd12455">
    <property type="entry name" value="RRM_like_Smg4_UPF3"/>
    <property type="match status" value="1"/>
</dbReference>
<evidence type="ECO:0000256" key="3">
    <source>
        <dbReference type="ARBA" id="ARBA00023161"/>
    </source>
</evidence>
<feature type="compositionally biased region" description="Low complexity" evidence="5">
    <location>
        <begin position="306"/>
        <end position="316"/>
    </location>
</feature>
<gene>
    <name evidence="7" type="ORF">CA3LBN_004068</name>
</gene>
<organism evidence="7 8">
    <name type="scientific">Candidozyma haemuli</name>
    <dbReference type="NCBI Taxonomy" id="45357"/>
    <lineage>
        <taxon>Eukaryota</taxon>
        <taxon>Fungi</taxon>
        <taxon>Dikarya</taxon>
        <taxon>Ascomycota</taxon>
        <taxon>Saccharomycotina</taxon>
        <taxon>Pichiomycetes</taxon>
        <taxon>Metschnikowiaceae</taxon>
        <taxon>Candidozyma</taxon>
    </lineage>
</organism>
<evidence type="ECO:0000256" key="5">
    <source>
        <dbReference type="SAM" id="MobiDB-lite"/>
    </source>
</evidence>
<dbReference type="InterPro" id="IPR005120">
    <property type="entry name" value="UPF3_dom"/>
</dbReference>
<dbReference type="EMBL" id="CP076665">
    <property type="protein sequence ID" value="QWU89720.1"/>
    <property type="molecule type" value="Genomic_DNA"/>
</dbReference>